<dbReference type="Gene3D" id="3.40.50.150">
    <property type="entry name" value="Vaccinia Virus protein VP39"/>
    <property type="match status" value="1"/>
</dbReference>
<accession>A0A9W6DQW1</accession>
<gene>
    <name evidence="2" type="ORF">AbraCBS73388_002353</name>
</gene>
<reference evidence="2" key="1">
    <citation type="submission" date="2022-07" db="EMBL/GenBank/DDBJ databases">
        <title>Taxonomy of Aspergillus series Nigri: significant species reduction supported by multi-species coalescent approaches.</title>
        <authorList>
            <person name="Bian C."/>
            <person name="Kusuya Y."/>
            <person name="Sklenar F."/>
            <person name="D'hooge E."/>
            <person name="Yaguchi T."/>
            <person name="Takahashi H."/>
            <person name="Hubka V."/>
        </authorList>
    </citation>
    <scope>NUCLEOTIDE SEQUENCE</scope>
    <source>
        <strain evidence="2">CBS 733.88</strain>
    </source>
</reference>
<dbReference type="InterPro" id="IPR025714">
    <property type="entry name" value="Methyltranfer_dom"/>
</dbReference>
<evidence type="ECO:0000313" key="3">
    <source>
        <dbReference type="Proteomes" id="UP001143548"/>
    </source>
</evidence>
<feature type="domain" description="Methyltransferase" evidence="1">
    <location>
        <begin position="52"/>
        <end position="177"/>
    </location>
</feature>
<comment type="caution">
    <text evidence="2">The sequence shown here is derived from an EMBL/GenBank/DDBJ whole genome shotgun (WGS) entry which is preliminary data.</text>
</comment>
<protein>
    <recommendedName>
        <fullName evidence="1">Methyltransferase domain-containing protein</fullName>
    </recommendedName>
</protein>
<dbReference type="EMBL" id="BROQ01000140">
    <property type="protein sequence ID" value="GKZ26269.1"/>
    <property type="molecule type" value="Genomic_DNA"/>
</dbReference>
<organism evidence="2 3">
    <name type="scientific">Aspergillus brasiliensis</name>
    <dbReference type="NCBI Taxonomy" id="319629"/>
    <lineage>
        <taxon>Eukaryota</taxon>
        <taxon>Fungi</taxon>
        <taxon>Dikarya</taxon>
        <taxon>Ascomycota</taxon>
        <taxon>Pezizomycotina</taxon>
        <taxon>Eurotiomycetes</taxon>
        <taxon>Eurotiomycetidae</taxon>
        <taxon>Eurotiales</taxon>
        <taxon>Aspergillaceae</taxon>
        <taxon>Aspergillus</taxon>
        <taxon>Aspergillus subgen. Circumdati</taxon>
    </lineage>
</organism>
<dbReference type="Proteomes" id="UP001143548">
    <property type="component" value="Unassembled WGS sequence"/>
</dbReference>
<dbReference type="CDD" id="cd02440">
    <property type="entry name" value="AdoMet_MTases"/>
    <property type="match status" value="1"/>
</dbReference>
<dbReference type="Pfam" id="PF13847">
    <property type="entry name" value="Methyltransf_31"/>
    <property type="match status" value="1"/>
</dbReference>
<name>A0A9W6DQW1_9EURO</name>
<sequence>MGSTERESTCYNSNYLAEYYDIWTGTRNDTAYNADSLLRMIPSAKGSSSPLLVLDVGTGTGRLIQAMARHAAANPGVSLAHVEFIGLDIEPHMLARASAVNTTLASETGCAGITWLLGSALEMSSLPIFQPQPPSMLRRTVDLLTIGFGSISHFYLPGQPEQFLREVARLLTPGTGQAQISVVNKLLVDPEQGLDKDITDPLPPSEHASVEFPGVVYRETVTENGVQGNVWRVVRHIEVWQGSETLLERNIDTAMFRVWTETELRGMISAAGLQLVQVVPQEVDTLFVVSVRDA</sequence>
<evidence type="ECO:0000259" key="1">
    <source>
        <dbReference type="Pfam" id="PF13847"/>
    </source>
</evidence>
<proteinExistence type="predicted"/>
<dbReference type="SUPFAM" id="SSF53335">
    <property type="entry name" value="S-adenosyl-L-methionine-dependent methyltransferases"/>
    <property type="match status" value="1"/>
</dbReference>
<evidence type="ECO:0000313" key="2">
    <source>
        <dbReference type="EMBL" id="GKZ26269.1"/>
    </source>
</evidence>
<dbReference type="AlphaFoldDB" id="A0A9W6DQW1"/>
<dbReference type="InterPro" id="IPR029063">
    <property type="entry name" value="SAM-dependent_MTases_sf"/>
</dbReference>